<gene>
    <name evidence="7" type="ORF">EIN_096250</name>
</gene>
<evidence type="ECO:0000256" key="3">
    <source>
        <dbReference type="ARBA" id="ARBA00022695"/>
    </source>
</evidence>
<dbReference type="InterPro" id="IPR023211">
    <property type="entry name" value="DNA_pol_palm_dom_sf"/>
</dbReference>
<dbReference type="InterPro" id="IPR006134">
    <property type="entry name" value="DNA-dir_DNA_pol_B_multi_dom"/>
</dbReference>
<accession>A0A0A1U3R7</accession>
<keyword evidence="2 5" id="KW-0808">Transferase</keyword>
<evidence type="ECO:0000313" key="7">
    <source>
        <dbReference type="EMBL" id="ELP87368.1"/>
    </source>
</evidence>
<dbReference type="GO" id="GO:0003887">
    <property type="term" value="F:DNA-directed DNA polymerase activity"/>
    <property type="evidence" value="ECO:0007669"/>
    <property type="project" value="UniProtKB-KW"/>
</dbReference>
<dbReference type="Pfam" id="PF00136">
    <property type="entry name" value="DNA_pol_B"/>
    <property type="match status" value="1"/>
</dbReference>
<evidence type="ECO:0000256" key="5">
    <source>
        <dbReference type="RuleBase" id="RU000442"/>
    </source>
</evidence>
<dbReference type="Gene3D" id="1.10.132.60">
    <property type="entry name" value="DNA polymerase family B, C-terminal domain"/>
    <property type="match status" value="1"/>
</dbReference>
<protein>
    <recommendedName>
        <fullName evidence="5">DNA polymerase</fullName>
        <ecNumber evidence="5">2.7.7.7</ecNumber>
    </recommendedName>
</protein>
<dbReference type="Proteomes" id="UP000014680">
    <property type="component" value="Unassembled WGS sequence"/>
</dbReference>
<keyword evidence="4 5" id="KW-0239">DNA-directed DNA polymerase</keyword>
<dbReference type="PRINTS" id="PR00106">
    <property type="entry name" value="DNAPOLB"/>
</dbReference>
<evidence type="ECO:0000256" key="1">
    <source>
        <dbReference type="ARBA" id="ARBA00005755"/>
    </source>
</evidence>
<dbReference type="SUPFAM" id="SSF53098">
    <property type="entry name" value="Ribonuclease H-like"/>
    <property type="match status" value="1"/>
</dbReference>
<dbReference type="InterPro" id="IPR030559">
    <property type="entry name" value="PolZ_Rev3"/>
</dbReference>
<dbReference type="GO" id="GO:0006260">
    <property type="term" value="P:DNA replication"/>
    <property type="evidence" value="ECO:0007669"/>
    <property type="project" value="UniProtKB-KW"/>
</dbReference>
<dbReference type="GO" id="GO:0000724">
    <property type="term" value="P:double-strand break repair via homologous recombination"/>
    <property type="evidence" value="ECO:0007669"/>
    <property type="project" value="TreeGrafter"/>
</dbReference>
<dbReference type="PANTHER" id="PTHR45812:SF1">
    <property type="entry name" value="DNA POLYMERASE ZETA CATALYTIC SUBUNIT"/>
    <property type="match status" value="1"/>
</dbReference>
<dbReference type="PANTHER" id="PTHR45812">
    <property type="entry name" value="DNA POLYMERASE ZETA CATALYTIC SUBUNIT"/>
    <property type="match status" value="1"/>
</dbReference>
<dbReference type="PROSITE" id="PS00116">
    <property type="entry name" value="DNA_POLYMERASE_B"/>
    <property type="match status" value="1"/>
</dbReference>
<keyword evidence="5" id="KW-0235">DNA replication</keyword>
<proteinExistence type="inferred from homology"/>
<keyword evidence="8" id="KW-1185">Reference proteome</keyword>
<dbReference type="InterPro" id="IPR006172">
    <property type="entry name" value="DNA-dir_DNA_pol_B"/>
</dbReference>
<dbReference type="OrthoDB" id="2414538at2759"/>
<dbReference type="InterPro" id="IPR042087">
    <property type="entry name" value="DNA_pol_B_thumb"/>
</dbReference>
<keyword evidence="5" id="KW-0238">DNA-binding</keyword>
<dbReference type="RefSeq" id="XP_004254139.1">
    <property type="nucleotide sequence ID" value="XM_004254091.1"/>
</dbReference>
<dbReference type="OMA" id="ECCLKRV"/>
<organism evidence="7 8">
    <name type="scientific">Entamoeba invadens IP1</name>
    <dbReference type="NCBI Taxonomy" id="370355"/>
    <lineage>
        <taxon>Eukaryota</taxon>
        <taxon>Amoebozoa</taxon>
        <taxon>Evosea</taxon>
        <taxon>Archamoebae</taxon>
        <taxon>Mastigamoebida</taxon>
        <taxon>Entamoebidae</taxon>
        <taxon>Entamoeba</taxon>
    </lineage>
</organism>
<evidence type="ECO:0000259" key="6">
    <source>
        <dbReference type="Pfam" id="PF00136"/>
    </source>
</evidence>
<dbReference type="Gene3D" id="1.10.287.690">
    <property type="entry name" value="Helix hairpin bin"/>
    <property type="match status" value="1"/>
</dbReference>
<evidence type="ECO:0000256" key="4">
    <source>
        <dbReference type="ARBA" id="ARBA00022932"/>
    </source>
</evidence>
<dbReference type="SUPFAM" id="SSF56672">
    <property type="entry name" value="DNA/RNA polymerases"/>
    <property type="match status" value="1"/>
</dbReference>
<comment type="similarity">
    <text evidence="1 5">Belongs to the DNA polymerase type-B family.</text>
</comment>
<keyword evidence="3 5" id="KW-0548">Nucleotidyltransferase</keyword>
<dbReference type="GO" id="GO:0003677">
    <property type="term" value="F:DNA binding"/>
    <property type="evidence" value="ECO:0007669"/>
    <property type="project" value="UniProtKB-KW"/>
</dbReference>
<comment type="catalytic activity">
    <reaction evidence="5">
        <text>DNA(n) + a 2'-deoxyribonucleoside 5'-triphosphate = DNA(n+1) + diphosphate</text>
        <dbReference type="Rhea" id="RHEA:22508"/>
        <dbReference type="Rhea" id="RHEA-COMP:17339"/>
        <dbReference type="Rhea" id="RHEA-COMP:17340"/>
        <dbReference type="ChEBI" id="CHEBI:33019"/>
        <dbReference type="ChEBI" id="CHEBI:61560"/>
        <dbReference type="ChEBI" id="CHEBI:173112"/>
        <dbReference type="EC" id="2.7.7.7"/>
    </reaction>
</comment>
<dbReference type="EMBL" id="KB206860">
    <property type="protein sequence ID" value="ELP87368.1"/>
    <property type="molecule type" value="Genomic_DNA"/>
</dbReference>
<evidence type="ECO:0000313" key="8">
    <source>
        <dbReference type="Proteomes" id="UP000014680"/>
    </source>
</evidence>
<dbReference type="GO" id="GO:0000166">
    <property type="term" value="F:nucleotide binding"/>
    <property type="evidence" value="ECO:0007669"/>
    <property type="project" value="InterPro"/>
</dbReference>
<dbReference type="InterPro" id="IPR017964">
    <property type="entry name" value="DNA-dir_DNA_pol_B_CS"/>
</dbReference>
<dbReference type="EC" id="2.7.7.7" evidence="5"/>
<dbReference type="GeneID" id="14886304"/>
<evidence type="ECO:0000256" key="2">
    <source>
        <dbReference type="ARBA" id="ARBA00022679"/>
    </source>
</evidence>
<dbReference type="GO" id="GO:0042276">
    <property type="term" value="P:error-prone translesion synthesis"/>
    <property type="evidence" value="ECO:0007669"/>
    <property type="project" value="TreeGrafter"/>
</dbReference>
<sequence>METTLENLHFSCEVTPTLKECQVIQKVYGFGHTSTGESCCVVFTDWKMHIDIDLTQSIPHATEQEICEKLFDGIETANDTINEKKAKKKRYHIIEYITVFHKRSIAGYNTRHIFSRIFMRNFKDCGKLRKVLGALGFVVFEAHLKSDIVFLNDYGMRTMTLLKFEGVESSSKESTCTHEIVVSCKDLKREMFTTQTQDMKNNNLKIYWGSDEYTNHVQGGLKTPSFHAKDDENVKLWLCKMKEKVERGTDEVSVNINTINLFVEKYNANHKRLVKESHFLNYKVLPKFDKDDEIEYRNKLETQSMSSEDEVDKLEKEEVVIKEETTEIRKHDETNGIGSDVHNEEIEITQIDIQNNENAVTFNQERNVDVMFNQERCEEESEHNVVSEIVDKFENSLGIEEEKSSIVFNQQISSEEEQEFSIPCVRKKESQPSMLQLVDCDSVAVSQEHSSPSVLNDSHIFGTQRLLFTKSQNFENVNFQNKTENFVAMSNKNDVAIKNNEIVTCNAPPTFEEVINDFKTNNVKVTHEGLTVSSTIKKRGEMKVYKYLKPPPSLSEIIRNETKYEPLYYANHPYELELFYSQTITNLDIPYKSSHFNVLFFKLLFRRIDGFIGDNPTPNHDKIEGAMLYRSSKSENCFIFVHTSQDTINEFHRNCHDIHTKDCVVDSELSVIETILTEINTDSDIIVSEDISFSMDFISIRWKMSTTKPQETISRLIGSLGSEGRVLLSFWYIYKKCGNYSMFDIQYIAHKELHVFLPQVSHTQFSPLANVVTNFLLFHCSIYLVAKFGYFERLKEFATFHSCPLEEEIERGTQYRVECCLKRVSEDFELFSPTPEDLEGSRPTTCVPLVMEPVCGFHENPVVVLDFLSMYPTTMIAYNMCYSTCLGYLDDFDTHRHIGPFWSDFARTTLSGLENNIHVAANGVIFVDAILQKGVLPLMLEEILSTRQHVKDELKTCERGSDRNKQINTQQLALKLLCNVVYGYTGAGFTGRMPCSAIADATIETARQTLERAIEYVRSVYHFNVIYSDTDSLFVEMPHTTLHDAFVLGKEIAANVTKSLPRPMELQLEKVYFPSVLVTKKRYFGMNYRSEESKPFLEIKGLEAVRRDSCRATKHIMMGCIKYLMGKDVDALQLYLQKNWKLIEKGEYNLLDFVISRPIHYNVWSTRGMTVGAQVALKEKSNDETFHCQDWQRISYVIVKSNSKKICEKSISPQFAAKNRLEVDVDYYIEKHINSSIGRILQTCGIDINSWRTKHWVNYSETNSTSKARLEDFFGLFVLFEIIFKTIR</sequence>
<dbReference type="Gene3D" id="3.90.1600.10">
    <property type="entry name" value="Palm domain of DNA polymerase"/>
    <property type="match status" value="1"/>
</dbReference>
<dbReference type="VEuPathDB" id="AmoebaDB:EIN_096250"/>
<dbReference type="InterPro" id="IPR043502">
    <property type="entry name" value="DNA/RNA_pol_sf"/>
</dbReference>
<dbReference type="SMART" id="SM00486">
    <property type="entry name" value="POLBc"/>
    <property type="match status" value="1"/>
</dbReference>
<name>A0A0A1U3R7_ENTIV</name>
<feature type="domain" description="DNA-directed DNA polymerase family B multifunctional" evidence="6">
    <location>
        <begin position="805"/>
        <end position="1242"/>
    </location>
</feature>
<dbReference type="KEGG" id="eiv:EIN_096250"/>
<dbReference type="GO" id="GO:0005634">
    <property type="term" value="C:nucleus"/>
    <property type="evidence" value="ECO:0007669"/>
    <property type="project" value="TreeGrafter"/>
</dbReference>
<dbReference type="GO" id="GO:0016035">
    <property type="term" value="C:zeta DNA polymerase complex"/>
    <property type="evidence" value="ECO:0007669"/>
    <property type="project" value="InterPro"/>
</dbReference>
<dbReference type="InterPro" id="IPR012337">
    <property type="entry name" value="RNaseH-like_sf"/>
</dbReference>
<reference evidence="7 8" key="1">
    <citation type="submission" date="2012-10" db="EMBL/GenBank/DDBJ databases">
        <authorList>
            <person name="Zafar N."/>
            <person name="Inman J."/>
            <person name="Hall N."/>
            <person name="Lorenzi H."/>
            <person name="Caler E."/>
        </authorList>
    </citation>
    <scope>NUCLEOTIDE SEQUENCE [LARGE SCALE GENOMIC DNA]</scope>
    <source>
        <strain evidence="7 8">IP1</strain>
    </source>
</reference>